<keyword evidence="1" id="KW-0472">Membrane</keyword>
<dbReference type="AlphaFoldDB" id="A0A0R3QMS7"/>
<dbReference type="SUPFAM" id="SSF50814">
    <property type="entry name" value="Lipocalins"/>
    <property type="match status" value="1"/>
</dbReference>
<sequence>MNWVNEGRVTQPNELLHFDDTTKMLLNAFIILFLFLLKFSSTVKYLGGIPVPGRSVPPMRIFELYAKSCAPNDRTKAITEQLSKLLQKMDANDIASNLYNSLYIAVGDINVTKLMGKWFVVADTPSIHHEHCPIFYFDLMDKTPYTSIFTVRQYSQNTEKIKILEGYGRKVGPDPAELLINIGHPADPCPYSIVRSGPINENEQYDYIILTQPLKYPIMVLARDPPDFENKYKEEVKTFLENQRFWHSAFSLKNNVLFLNTTDCFRTNQYNIGF</sequence>
<evidence type="ECO:0000256" key="1">
    <source>
        <dbReference type="SAM" id="Phobius"/>
    </source>
</evidence>
<dbReference type="InterPro" id="IPR056868">
    <property type="entry name" value="Lipocalin_dom_nem"/>
</dbReference>
<proteinExistence type="predicted"/>
<reference evidence="3 4" key="2">
    <citation type="submission" date="2018-11" db="EMBL/GenBank/DDBJ databases">
        <authorList>
            <consortium name="Pathogen Informatics"/>
        </authorList>
    </citation>
    <scope>NUCLEOTIDE SEQUENCE [LARGE SCALE GENOMIC DNA]</scope>
</reference>
<dbReference type="Pfam" id="PF24976">
    <property type="entry name" value="Lipocalin_10"/>
    <property type="match status" value="1"/>
</dbReference>
<feature type="transmembrane region" description="Helical" evidence="1">
    <location>
        <begin position="24"/>
        <end position="46"/>
    </location>
</feature>
<dbReference type="Proteomes" id="UP000280834">
    <property type="component" value="Unassembled WGS sequence"/>
</dbReference>
<keyword evidence="4" id="KW-1185">Reference proteome</keyword>
<dbReference type="Gene3D" id="2.40.128.20">
    <property type="match status" value="1"/>
</dbReference>
<evidence type="ECO:0000313" key="3">
    <source>
        <dbReference type="EMBL" id="VDO23405.1"/>
    </source>
</evidence>
<name>A0A0R3QMS7_9BILA</name>
<reference evidence="5" key="1">
    <citation type="submission" date="2017-02" db="UniProtKB">
        <authorList>
            <consortium name="WormBaseParasite"/>
        </authorList>
    </citation>
    <scope>IDENTIFICATION</scope>
</reference>
<dbReference type="EMBL" id="UZAG01015799">
    <property type="protein sequence ID" value="VDO23405.1"/>
    <property type="molecule type" value="Genomic_DNA"/>
</dbReference>
<keyword evidence="1" id="KW-1133">Transmembrane helix</keyword>
<evidence type="ECO:0000313" key="5">
    <source>
        <dbReference type="WBParaSite" id="BTMF_0000901201-mRNA-1"/>
    </source>
</evidence>
<accession>A0A0R3QMS7</accession>
<dbReference type="InterPro" id="IPR012674">
    <property type="entry name" value="Calycin"/>
</dbReference>
<evidence type="ECO:0000259" key="2">
    <source>
        <dbReference type="Pfam" id="PF24976"/>
    </source>
</evidence>
<dbReference type="PANTHER" id="PTHR37437:SF2">
    <property type="entry name" value="LIPOCLN_CYTOSOLIC_FA-BD_DOM DOMAIN-CONTAINING PROTEIN"/>
    <property type="match status" value="1"/>
</dbReference>
<dbReference type="STRING" id="42155.A0A0R3QMS7"/>
<feature type="domain" description="Lipocalin" evidence="2">
    <location>
        <begin position="103"/>
        <end position="264"/>
    </location>
</feature>
<protein>
    <submittedName>
        <fullName evidence="5">Lipocln_cytosolic_FA-bd_dom domain-containing protein</fullName>
    </submittedName>
</protein>
<keyword evidence="1" id="KW-0812">Transmembrane</keyword>
<gene>
    <name evidence="3" type="ORF">BTMF_LOCUS7063</name>
</gene>
<dbReference type="PANTHER" id="PTHR37437">
    <property type="entry name" value="LIPOCALIN-RELATED PROTEIN-RELATED"/>
    <property type="match status" value="1"/>
</dbReference>
<organism evidence="5">
    <name type="scientific">Brugia timori</name>
    <dbReference type="NCBI Taxonomy" id="42155"/>
    <lineage>
        <taxon>Eukaryota</taxon>
        <taxon>Metazoa</taxon>
        <taxon>Ecdysozoa</taxon>
        <taxon>Nematoda</taxon>
        <taxon>Chromadorea</taxon>
        <taxon>Rhabditida</taxon>
        <taxon>Spirurina</taxon>
        <taxon>Spiruromorpha</taxon>
        <taxon>Filarioidea</taxon>
        <taxon>Onchocercidae</taxon>
        <taxon>Brugia</taxon>
    </lineage>
</organism>
<evidence type="ECO:0000313" key="4">
    <source>
        <dbReference type="Proteomes" id="UP000280834"/>
    </source>
</evidence>
<dbReference type="WBParaSite" id="BTMF_0000901201-mRNA-1">
    <property type="protein sequence ID" value="BTMF_0000901201-mRNA-1"/>
    <property type="gene ID" value="BTMF_0000901201"/>
</dbReference>